<feature type="region of interest" description="Disordered" evidence="1">
    <location>
        <begin position="37"/>
        <end position="75"/>
    </location>
</feature>
<evidence type="ECO:0000256" key="1">
    <source>
        <dbReference type="SAM" id="MobiDB-lite"/>
    </source>
</evidence>
<dbReference type="EMBL" id="ACQA01000002">
    <property type="protein sequence ID" value="EEQ93927.1"/>
    <property type="molecule type" value="Genomic_DNA"/>
</dbReference>
<proteinExistence type="predicted"/>
<name>C4WNH2_9HYPH</name>
<organism evidence="2 3">
    <name type="scientific">Brucella intermedia LMG 3301</name>
    <dbReference type="NCBI Taxonomy" id="641118"/>
    <lineage>
        <taxon>Bacteria</taxon>
        <taxon>Pseudomonadati</taxon>
        <taxon>Pseudomonadota</taxon>
        <taxon>Alphaproteobacteria</taxon>
        <taxon>Hyphomicrobiales</taxon>
        <taxon>Brucellaceae</taxon>
        <taxon>Brucella/Ochrobactrum group</taxon>
        <taxon>Brucella</taxon>
    </lineage>
</organism>
<dbReference type="AlphaFoldDB" id="C4WNH2"/>
<gene>
    <name evidence="2" type="ORF">OINT_2001119</name>
</gene>
<dbReference type="Proteomes" id="UP000004386">
    <property type="component" value="Unassembled WGS sequence"/>
</dbReference>
<protein>
    <submittedName>
        <fullName evidence="2">Uncharacterized protein</fullName>
    </submittedName>
</protein>
<reference evidence="2 3" key="1">
    <citation type="submission" date="2009-05" db="EMBL/GenBank/DDBJ databases">
        <authorList>
            <person name="Setubal J.C."/>
            <person name="Boyle S."/>
            <person name="Crasta O.R."/>
            <person name="Gillespie J.J."/>
            <person name="Kenyon R.W."/>
            <person name="Lu J."/>
            <person name="Mane S."/>
            <person name="Nagrani S."/>
            <person name="Shallom J.M."/>
            <person name="Shallom S."/>
            <person name="Shukla M."/>
            <person name="Snyder E.E."/>
            <person name="Sobral B.W."/>
            <person name="Wattam A.R."/>
            <person name="Will R."/>
            <person name="Williams K."/>
            <person name="Yoo H."/>
            <person name="Munk C."/>
            <person name="Tapia R."/>
            <person name="Green L."/>
            <person name="Rogers Y."/>
            <person name="Detter J.C."/>
            <person name="Bruce D."/>
            <person name="Brettin T.S."/>
            <person name="Tsolis R."/>
        </authorList>
    </citation>
    <scope>NUCLEOTIDE SEQUENCE [LARGE SCALE GENOMIC DNA]</scope>
    <source>
        <strain evidence="2 3">LMG 3301</strain>
    </source>
</reference>
<feature type="compositionally biased region" description="Basic and acidic residues" evidence="1">
    <location>
        <begin position="50"/>
        <end position="66"/>
    </location>
</feature>
<evidence type="ECO:0000313" key="3">
    <source>
        <dbReference type="Proteomes" id="UP000004386"/>
    </source>
</evidence>
<comment type="caution">
    <text evidence="2">The sequence shown here is derived from an EMBL/GenBank/DDBJ whole genome shotgun (WGS) entry which is preliminary data.</text>
</comment>
<sequence length="75" mass="8154">MRMSARDYKRVFIVIAALVAIYLAYQQIPHIHIGERAQGSYEGGTASDEDVSKSVREAQEAADKASRAGPAESSK</sequence>
<accession>C4WNH2</accession>
<evidence type="ECO:0000313" key="2">
    <source>
        <dbReference type="EMBL" id="EEQ93927.1"/>
    </source>
</evidence>
<dbReference type="HOGENOM" id="CLU_2667490_0_0_5"/>